<gene>
    <name evidence="2" type="ORF">E3O32_03330</name>
</gene>
<dbReference type="Pfam" id="PF01844">
    <property type="entry name" value="HNH"/>
    <property type="match status" value="1"/>
</dbReference>
<accession>A0A4R8WCV2</accession>
<keyword evidence="3" id="KW-1185">Reference proteome</keyword>
<evidence type="ECO:0000259" key="1">
    <source>
        <dbReference type="Pfam" id="PF01844"/>
    </source>
</evidence>
<name>A0A4R8WCV2_9MICO</name>
<sequence>MADQDAHFRIMDEALKHPDGRAKGGEPCVVCSNPVSPQAHWAQRDRHVCSSHCNSLLRRRYGRGSATISSARIEAALDTVGPRPNPRTSGPRVFRTAPDEPLPIEWEGYGPMPGDIVERYGVVTMFQVTEMPSEYYTSRIIVSFVETGEAFIAGATEEGWCSSLVIGAHSPAGQRHEDFLGHKFMVQSVLCEWRRERITDLQPDAIDYFFWECYAAVPVDAPKYREPMQSPRYRTEMDRRKRVSSNTSRHERRARAEAKIDRFDPLEVYERDEWMCQICGAEVNREVLYPDSWSATLDHIVPLSRGGNHTRENSALAHLYCNLKKSAN</sequence>
<proteinExistence type="predicted"/>
<evidence type="ECO:0000313" key="3">
    <source>
        <dbReference type="Proteomes" id="UP000297643"/>
    </source>
</evidence>
<keyword evidence="2" id="KW-0255">Endonuclease</keyword>
<dbReference type="InterPro" id="IPR003615">
    <property type="entry name" value="HNH_nuc"/>
</dbReference>
<comment type="caution">
    <text evidence="2">The sequence shown here is derived from an EMBL/GenBank/DDBJ whole genome shotgun (WGS) entry which is preliminary data.</text>
</comment>
<keyword evidence="2" id="KW-0378">Hydrolase</keyword>
<evidence type="ECO:0000313" key="2">
    <source>
        <dbReference type="EMBL" id="TFC06757.1"/>
    </source>
</evidence>
<dbReference type="CDD" id="cd00085">
    <property type="entry name" value="HNHc"/>
    <property type="match status" value="1"/>
</dbReference>
<reference evidence="2 3" key="1">
    <citation type="submission" date="2019-03" db="EMBL/GenBank/DDBJ databases">
        <title>Genomics of glacier-inhabiting Cryobacterium strains.</title>
        <authorList>
            <person name="Liu Q."/>
            <person name="Xin Y.-H."/>
        </authorList>
    </citation>
    <scope>NUCLEOTIDE SEQUENCE [LARGE SCALE GENOMIC DNA]</scope>
    <source>
        <strain evidence="2 3">RHLT2-21</strain>
    </source>
</reference>
<dbReference type="EMBL" id="SOFM01000009">
    <property type="protein sequence ID" value="TFC06757.1"/>
    <property type="molecule type" value="Genomic_DNA"/>
</dbReference>
<dbReference type="Gene3D" id="1.10.30.50">
    <property type="match status" value="1"/>
</dbReference>
<organism evidence="2 3">
    <name type="scientific">Cryobacterium mannosilyticum</name>
    <dbReference type="NCBI Taxonomy" id="1259190"/>
    <lineage>
        <taxon>Bacteria</taxon>
        <taxon>Bacillati</taxon>
        <taxon>Actinomycetota</taxon>
        <taxon>Actinomycetes</taxon>
        <taxon>Micrococcales</taxon>
        <taxon>Microbacteriaceae</taxon>
        <taxon>Cryobacterium</taxon>
    </lineage>
</organism>
<keyword evidence="2" id="KW-0540">Nuclease</keyword>
<protein>
    <submittedName>
        <fullName evidence="2">HNH endonuclease</fullName>
    </submittedName>
</protein>
<dbReference type="GO" id="GO:0004519">
    <property type="term" value="F:endonuclease activity"/>
    <property type="evidence" value="ECO:0007669"/>
    <property type="project" value="UniProtKB-KW"/>
</dbReference>
<dbReference type="Proteomes" id="UP000297643">
    <property type="component" value="Unassembled WGS sequence"/>
</dbReference>
<dbReference type="GO" id="GO:0003676">
    <property type="term" value="F:nucleic acid binding"/>
    <property type="evidence" value="ECO:0007669"/>
    <property type="project" value="InterPro"/>
</dbReference>
<dbReference type="AlphaFoldDB" id="A0A4R8WCV2"/>
<dbReference type="InterPro" id="IPR002711">
    <property type="entry name" value="HNH"/>
</dbReference>
<feature type="domain" description="HNH" evidence="1">
    <location>
        <begin position="276"/>
        <end position="327"/>
    </location>
</feature>
<dbReference type="GO" id="GO:0008270">
    <property type="term" value="F:zinc ion binding"/>
    <property type="evidence" value="ECO:0007669"/>
    <property type="project" value="InterPro"/>
</dbReference>